<sequence length="188" mass="21273">MDSDFMNVVARGIADHGVRVVRFEFLYMQRQRASGRRQPPDRQPKLLDHFREVLSQLDVENPVIGGKSMGGRMATLLAAQQPVAATVVLGYPFHALGKPEKVRTDHFVEFDSPVLICQGERDAMGNRQEVARYRLPENVQIEWFEDGDHDLKPRKSSGLTHEQHLTRAIGLVSDFILSRSRNQLIGVS</sequence>
<dbReference type="AlphaFoldDB" id="A0A4R3HXT7"/>
<evidence type="ECO:0000313" key="2">
    <source>
        <dbReference type="EMBL" id="TCS38126.1"/>
    </source>
</evidence>
<dbReference type="Pfam" id="PF20408">
    <property type="entry name" value="Abhydrolase_11"/>
    <property type="match status" value="1"/>
</dbReference>
<dbReference type="Proteomes" id="UP000295793">
    <property type="component" value="Unassembled WGS sequence"/>
</dbReference>
<dbReference type="InterPro" id="IPR026555">
    <property type="entry name" value="NSL3/Tex30"/>
</dbReference>
<evidence type="ECO:0000259" key="1">
    <source>
        <dbReference type="Pfam" id="PF20408"/>
    </source>
</evidence>
<feature type="domain" description="KANL3/Tex30 alpha/beta hydrolase-like" evidence="1">
    <location>
        <begin position="1"/>
        <end position="176"/>
    </location>
</feature>
<evidence type="ECO:0000313" key="3">
    <source>
        <dbReference type="Proteomes" id="UP000295793"/>
    </source>
</evidence>
<keyword evidence="3" id="KW-1185">Reference proteome</keyword>
<dbReference type="PANTHER" id="PTHR13136">
    <property type="entry name" value="TESTIS DEVELOPMENT PROTEIN PRTD"/>
    <property type="match status" value="1"/>
</dbReference>
<proteinExistence type="predicted"/>
<dbReference type="SUPFAM" id="SSF53474">
    <property type="entry name" value="alpha/beta-Hydrolases"/>
    <property type="match status" value="1"/>
</dbReference>
<organism evidence="2 3">
    <name type="scientific">Reinekea marinisedimentorum</name>
    <dbReference type="NCBI Taxonomy" id="230495"/>
    <lineage>
        <taxon>Bacteria</taxon>
        <taxon>Pseudomonadati</taxon>
        <taxon>Pseudomonadota</taxon>
        <taxon>Gammaproteobacteria</taxon>
        <taxon>Oceanospirillales</taxon>
        <taxon>Saccharospirillaceae</taxon>
        <taxon>Reinekea</taxon>
    </lineage>
</organism>
<dbReference type="Gene3D" id="3.40.50.1820">
    <property type="entry name" value="alpha/beta hydrolase"/>
    <property type="match status" value="1"/>
</dbReference>
<name>A0A4R3HXT7_9GAMM</name>
<dbReference type="EMBL" id="SLZR01000017">
    <property type="protein sequence ID" value="TCS38126.1"/>
    <property type="molecule type" value="Genomic_DNA"/>
</dbReference>
<dbReference type="InterPro" id="IPR046879">
    <property type="entry name" value="KANL3/Tex30_Abhydrolase"/>
</dbReference>
<dbReference type="PANTHER" id="PTHR13136:SF11">
    <property type="entry name" value="TESTIS-EXPRESSED PROTEIN 30"/>
    <property type="match status" value="1"/>
</dbReference>
<gene>
    <name evidence="2" type="ORF">BCF53_11754</name>
</gene>
<accession>A0A4R3HXT7</accession>
<comment type="caution">
    <text evidence="2">The sequence shown here is derived from an EMBL/GenBank/DDBJ whole genome shotgun (WGS) entry which is preliminary data.</text>
</comment>
<dbReference type="InterPro" id="IPR029058">
    <property type="entry name" value="AB_hydrolase_fold"/>
</dbReference>
<reference evidence="2 3" key="1">
    <citation type="submission" date="2019-03" db="EMBL/GenBank/DDBJ databases">
        <title>Genomic Encyclopedia of Archaeal and Bacterial Type Strains, Phase II (KMG-II): from individual species to whole genera.</title>
        <authorList>
            <person name="Goeker M."/>
        </authorList>
    </citation>
    <scope>NUCLEOTIDE SEQUENCE [LARGE SCALE GENOMIC DNA]</scope>
    <source>
        <strain evidence="2 3">DSM 15388</strain>
    </source>
</reference>
<protein>
    <recommendedName>
        <fullName evidence="1">KANL3/Tex30 alpha/beta hydrolase-like domain-containing protein</fullName>
    </recommendedName>
</protein>